<dbReference type="InterPro" id="IPR043153">
    <property type="entry name" value="DENN_C"/>
</dbReference>
<dbReference type="InterPro" id="IPR001194">
    <property type="entry name" value="cDENN_dom"/>
</dbReference>
<sequence>MSAMQHIDGLVDYFVICGLDEQIGLEIMDNIVFAIEIRYDWSWIGRAEFISDVGVNEKEVAKYSLVILCVLRLNCVAHNFTTAKVDTKYALYNQTNAPSLKFDDHCTNVNANCVDDDLSKPPLERSYKANYIQHYPKAIDGNPLDKEAVRMLCLPSGLSFKITGDRRSPLYHSFIITHNDGSREFGYAVTFYEKVTNTDILIAMKTLYTMYQADLERPSLPKSGNSVSDQVKGHKRRLSALQINRSDLDFPSSNHQTFDIDVDGLYVSKCIALITSFQHVEAYRKIIEELFTGLFAGASDTTLPVETYIYHLLYEVPAPPAGHYVKLRLCTGLPITIKNPPMHELPVFEYSLRELFRLLGARNAMDIFSCMLFERQILLLSSDYYRLMLVAEGLSSLLFPFAWPHAYVPILPLPLIKFLEAPFPFLMGIHYRNQIDKSKLSLLCEPSVCFVDIDSGTVDLPEDLLPIPFKQEMIDEIENFVQESSEKFSNRSLLKYSSSSMFSIAIQDCIQLAVLNNSSADLGTKDRCIHAKDTDNVKMQNQSNVELLSGSQKRCCNWSSALEKLENERKEESVRVLLEEQCNASLRGLFLNYFVRLLAGFEAFIFQEESDQMKDTGCYFDKSAFLNVQNKDWLPFYSSFLESQMFASYIESEYALITCNRNHMIFMNKIKMFHKHSLELSIASFVDEPLSESFETDSTEIEISVSINESCKNATSEGHVMAGQGLECKLNEVVLNSGPFKVCTRKVELPAALGSQSENRQQDVTNRLVVAKVGKDAVNLGLRSIEVEETTLIAGLIELLERIFKHEIMGKLKKSRSSVIWTYLQRYKDTIRTPRSRSSTIAVASCDRKMFKNDISRIMPGQLESGGILEKLVRRSTLLNDLCIIARIDEIETDSGFTRAFIRLCLEKKCLSDHFRELLYKCDFIRQNYKDNAFVVGEEEREQFLYHLLSLNAVDFFCFTDYYLTFEIQSKFSNYVIGFTPAWYLEEVFVQDITTLQVYRFSYNQWIIKGEDSLHKEADGEVVSWKSLSNETLKIAARHKSYDTESDRNNTRVLIQDNNGDVATVSKNEIVNVNIKKLQSAINRVLQLPVSSTQEYSRATDVLCEEDGLCSIIEMILMDGRKKFRQTSKLSFSHIWSYFEKASRFSRTLPSQVNRVACNRFIYLINLINREKISVNNDLKFQMLICIGAKNNDAIKQMMQELDRLNDCVIVLESYLVQGID</sequence>
<dbReference type="SMART" id="SM00800">
    <property type="entry name" value="uDENN"/>
    <property type="match status" value="1"/>
</dbReference>
<dbReference type="AlphaFoldDB" id="B3SC33"/>
<evidence type="ECO:0008006" key="8">
    <source>
        <dbReference type="Google" id="ProtNLM"/>
    </source>
</evidence>
<keyword evidence="3" id="KW-0472">Membrane</keyword>
<reference evidence="6 7" key="1">
    <citation type="journal article" date="2008" name="Nature">
        <title>The Trichoplax genome and the nature of placozoans.</title>
        <authorList>
            <person name="Srivastava M."/>
            <person name="Begovic E."/>
            <person name="Chapman J."/>
            <person name="Putnam N.H."/>
            <person name="Hellsten U."/>
            <person name="Kawashima T."/>
            <person name="Kuo A."/>
            <person name="Mitros T."/>
            <person name="Salamov A."/>
            <person name="Carpenter M.L."/>
            <person name="Signorovitch A.Y."/>
            <person name="Moreno M.A."/>
            <person name="Kamm K."/>
            <person name="Grimwood J."/>
            <person name="Schmutz J."/>
            <person name="Shapiro H."/>
            <person name="Grigoriev I.V."/>
            <person name="Buss L.W."/>
            <person name="Schierwater B."/>
            <person name="Dellaporta S.L."/>
            <person name="Rokhsar D.S."/>
        </authorList>
    </citation>
    <scope>NUCLEOTIDE SEQUENCE [LARGE SCALE GENOMIC DNA]</scope>
    <source>
        <strain evidence="6 7">Grell-BS-1999</strain>
    </source>
</reference>
<protein>
    <recommendedName>
        <fullName evidence="8">UDENN domain-containing protein</fullName>
    </recommendedName>
</protein>
<dbReference type="Gene3D" id="1.20.58.900">
    <property type="match status" value="2"/>
</dbReference>
<dbReference type="EMBL" id="DS985267">
    <property type="protein sequence ID" value="EDV19734.1"/>
    <property type="molecule type" value="Genomic_DNA"/>
</dbReference>
<dbReference type="Proteomes" id="UP000009022">
    <property type="component" value="Unassembled WGS sequence"/>
</dbReference>
<dbReference type="OMA" id="THETYAR"/>
<dbReference type="GeneID" id="6759019"/>
<dbReference type="PANTHER" id="PTHR46070">
    <property type="entry name" value="PINSTRIPE, ISOFORM A"/>
    <property type="match status" value="1"/>
</dbReference>
<evidence type="ECO:0000259" key="5">
    <source>
        <dbReference type="PROSITE" id="PS50826"/>
    </source>
</evidence>
<dbReference type="Gene3D" id="3.40.50.11500">
    <property type="match status" value="1"/>
</dbReference>
<evidence type="ECO:0000256" key="2">
    <source>
        <dbReference type="ARBA" id="ARBA00022737"/>
    </source>
</evidence>
<comment type="subcellular location">
    <subcellularLocation>
        <location evidence="1">Membrane</location>
    </subcellularLocation>
</comment>
<dbReference type="InParanoid" id="B3SC33"/>
<dbReference type="PROSITE" id="PS50211">
    <property type="entry name" value="DENN"/>
    <property type="match status" value="1"/>
</dbReference>
<feature type="domain" description="RUN" evidence="5">
    <location>
        <begin position="787"/>
        <end position="969"/>
    </location>
</feature>
<dbReference type="InterPro" id="IPR037516">
    <property type="entry name" value="Tripartite_DENN"/>
</dbReference>
<dbReference type="Pfam" id="PF03455">
    <property type="entry name" value="dDENN"/>
    <property type="match status" value="1"/>
</dbReference>
<dbReference type="KEGG" id="tad:TRIADDRAFT_61833"/>
<dbReference type="GO" id="GO:0016020">
    <property type="term" value="C:membrane"/>
    <property type="evidence" value="ECO:0007669"/>
    <property type="project" value="UniProtKB-SubCell"/>
</dbReference>
<evidence type="ECO:0000259" key="4">
    <source>
        <dbReference type="PROSITE" id="PS50211"/>
    </source>
</evidence>
<dbReference type="PhylomeDB" id="B3SC33"/>
<dbReference type="PANTHER" id="PTHR46070:SF1">
    <property type="entry name" value="PINSTRIPE, ISOFORM A"/>
    <property type="match status" value="1"/>
</dbReference>
<keyword evidence="2" id="KW-0677">Repeat</keyword>
<evidence type="ECO:0000313" key="6">
    <source>
        <dbReference type="EMBL" id="EDV19734.1"/>
    </source>
</evidence>
<dbReference type="GO" id="GO:0031267">
    <property type="term" value="F:small GTPase binding"/>
    <property type="evidence" value="ECO:0000318"/>
    <property type="project" value="GO_Central"/>
</dbReference>
<evidence type="ECO:0000256" key="3">
    <source>
        <dbReference type="ARBA" id="ARBA00023136"/>
    </source>
</evidence>
<dbReference type="eggNOG" id="KOG2080">
    <property type="taxonomic scope" value="Eukaryota"/>
</dbReference>
<dbReference type="InterPro" id="IPR004012">
    <property type="entry name" value="Run_dom"/>
</dbReference>
<feature type="domain" description="UDENN" evidence="4">
    <location>
        <begin position="112"/>
        <end position="664"/>
    </location>
</feature>
<dbReference type="InterPro" id="IPR005112">
    <property type="entry name" value="dDENN_dom"/>
</dbReference>
<evidence type="ECO:0000313" key="7">
    <source>
        <dbReference type="Proteomes" id="UP000009022"/>
    </source>
</evidence>
<accession>B3SC33</accession>
<dbReference type="InterPro" id="IPR005113">
    <property type="entry name" value="uDENN_dom"/>
</dbReference>
<dbReference type="OrthoDB" id="6019893at2759"/>
<dbReference type="InterPro" id="IPR037213">
    <property type="entry name" value="Run_dom_sf"/>
</dbReference>
<dbReference type="SMART" id="SM00801">
    <property type="entry name" value="dDENN"/>
    <property type="match status" value="1"/>
</dbReference>
<dbReference type="SMART" id="SM00593">
    <property type="entry name" value="RUN"/>
    <property type="match status" value="1"/>
</dbReference>
<evidence type="ECO:0000256" key="1">
    <source>
        <dbReference type="ARBA" id="ARBA00004370"/>
    </source>
</evidence>
<dbReference type="InterPro" id="IPR047278">
    <property type="entry name" value="DEN5A/B"/>
</dbReference>
<gene>
    <name evidence="6" type="ORF">TRIADDRAFT_61833</name>
</gene>
<dbReference type="Pfam" id="PF03456">
    <property type="entry name" value="uDENN"/>
    <property type="match status" value="1"/>
</dbReference>
<dbReference type="Pfam" id="PF02141">
    <property type="entry name" value="DENN"/>
    <property type="match status" value="1"/>
</dbReference>
<organism evidence="6 7">
    <name type="scientific">Trichoplax adhaerens</name>
    <name type="common">Trichoplax reptans</name>
    <dbReference type="NCBI Taxonomy" id="10228"/>
    <lineage>
        <taxon>Eukaryota</taxon>
        <taxon>Metazoa</taxon>
        <taxon>Placozoa</taxon>
        <taxon>Uniplacotomia</taxon>
        <taxon>Trichoplacea</taxon>
        <taxon>Trichoplacidae</taxon>
        <taxon>Trichoplax</taxon>
    </lineage>
</organism>
<dbReference type="Pfam" id="PF02759">
    <property type="entry name" value="RUN"/>
    <property type="match status" value="1"/>
</dbReference>
<feature type="domain" description="RUN" evidence="5">
    <location>
        <begin position="1100"/>
        <end position="1221"/>
    </location>
</feature>
<dbReference type="HOGENOM" id="CLU_004201_2_0_1"/>
<dbReference type="SUPFAM" id="SSF140741">
    <property type="entry name" value="RUN domain-like"/>
    <property type="match status" value="1"/>
</dbReference>
<dbReference type="FunCoup" id="B3SC33">
    <property type="interactions" value="1719"/>
</dbReference>
<dbReference type="RefSeq" id="XP_002117758.1">
    <property type="nucleotide sequence ID" value="XM_002117722.1"/>
</dbReference>
<dbReference type="SMART" id="SM00799">
    <property type="entry name" value="DENN"/>
    <property type="match status" value="1"/>
</dbReference>
<keyword evidence="7" id="KW-1185">Reference proteome</keyword>
<dbReference type="CTD" id="6759019"/>
<proteinExistence type="predicted"/>
<dbReference type="STRING" id="10228.B3SC33"/>
<dbReference type="Gene3D" id="3.30.450.200">
    <property type="match status" value="1"/>
</dbReference>
<dbReference type="PROSITE" id="PS50826">
    <property type="entry name" value="RUN"/>
    <property type="match status" value="2"/>
</dbReference>
<name>B3SC33_TRIAD</name>
<dbReference type="GO" id="GO:0005085">
    <property type="term" value="F:guanyl-nucleotide exchange factor activity"/>
    <property type="evidence" value="ECO:0000318"/>
    <property type="project" value="GO_Central"/>
</dbReference>